<keyword evidence="6 10" id="KW-0407">Ion channel</keyword>
<evidence type="ECO:0000256" key="6">
    <source>
        <dbReference type="ARBA" id="ARBA00023303"/>
    </source>
</evidence>
<evidence type="ECO:0000256" key="4">
    <source>
        <dbReference type="ARBA" id="ARBA00022989"/>
    </source>
</evidence>
<reference evidence="11 12" key="1">
    <citation type="submission" date="2016-10" db="EMBL/GenBank/DDBJ databases">
        <title>Description of Gloeomargarita lithophora gen. nov., sp. nov., a thylakoid-bearing basal-branching cyanobacterium with intracellular carbonates, and proposal for Gloeomargaritales ord. nov.</title>
        <authorList>
            <person name="Moreira D."/>
            <person name="Tavera R."/>
            <person name="Benzerara K."/>
            <person name="Skouri-Panet F."/>
            <person name="Couradeau E."/>
            <person name="Gerard E."/>
            <person name="Loussert C."/>
            <person name="Novelo E."/>
            <person name="Zivanovic Y."/>
            <person name="Lopez-Garcia P."/>
        </authorList>
    </citation>
    <scope>NUCLEOTIDE SEQUENCE [LARGE SCALE GENOMIC DNA]</scope>
    <source>
        <strain evidence="11 12">D10</strain>
    </source>
</reference>
<evidence type="ECO:0000313" key="12">
    <source>
        <dbReference type="Proteomes" id="UP000180235"/>
    </source>
</evidence>
<dbReference type="NCBIfam" id="TIGR00494">
    <property type="entry name" value="crcB"/>
    <property type="match status" value="1"/>
</dbReference>
<dbReference type="Pfam" id="PF02537">
    <property type="entry name" value="CRCB"/>
    <property type="match status" value="1"/>
</dbReference>
<dbReference type="InterPro" id="IPR003691">
    <property type="entry name" value="FluC"/>
</dbReference>
<evidence type="ECO:0000256" key="2">
    <source>
        <dbReference type="ARBA" id="ARBA00022475"/>
    </source>
</evidence>
<feature type="transmembrane region" description="Helical" evidence="10">
    <location>
        <begin position="44"/>
        <end position="63"/>
    </location>
</feature>
<dbReference type="AlphaFoldDB" id="A0A1J0AEV0"/>
<dbReference type="GO" id="GO:0140114">
    <property type="term" value="P:cellular detoxification of fluoride"/>
    <property type="evidence" value="ECO:0007669"/>
    <property type="project" value="UniProtKB-UniRule"/>
</dbReference>
<protein>
    <recommendedName>
        <fullName evidence="10">Fluoride-specific ion channel FluC</fullName>
    </recommendedName>
</protein>
<dbReference type="STRING" id="1188229.GlitD10_2131"/>
<dbReference type="OrthoDB" id="9815830at2"/>
<keyword evidence="12" id="KW-1185">Reference proteome</keyword>
<evidence type="ECO:0000256" key="1">
    <source>
        <dbReference type="ARBA" id="ARBA00004651"/>
    </source>
</evidence>
<evidence type="ECO:0000256" key="7">
    <source>
        <dbReference type="ARBA" id="ARBA00035120"/>
    </source>
</evidence>
<dbReference type="EMBL" id="CP017675">
    <property type="protein sequence ID" value="APB34460.1"/>
    <property type="molecule type" value="Genomic_DNA"/>
</dbReference>
<dbReference type="KEGG" id="glt:GlitD10_2131"/>
<dbReference type="GO" id="GO:0062054">
    <property type="term" value="F:fluoride channel activity"/>
    <property type="evidence" value="ECO:0007669"/>
    <property type="project" value="UniProtKB-UniRule"/>
</dbReference>
<comment type="subcellular location">
    <subcellularLocation>
        <location evidence="1 10">Cell membrane</location>
        <topology evidence="1 10">Multi-pass membrane protein</topology>
    </subcellularLocation>
</comment>
<comment type="activity regulation">
    <text evidence="10">Na(+) is not transported, but it plays an essential structural role and its presence is essential for fluoride channel function.</text>
</comment>
<keyword evidence="4 10" id="KW-1133">Transmembrane helix</keyword>
<proteinExistence type="inferred from homology"/>
<feature type="binding site" evidence="10">
    <location>
        <position position="85"/>
    </location>
    <ligand>
        <name>Na(+)</name>
        <dbReference type="ChEBI" id="CHEBI:29101"/>
        <note>structural</note>
    </ligand>
</feature>
<keyword evidence="10" id="KW-0406">Ion transport</keyword>
<evidence type="ECO:0000256" key="8">
    <source>
        <dbReference type="ARBA" id="ARBA00035585"/>
    </source>
</evidence>
<feature type="binding site" evidence="10">
    <location>
        <position position="82"/>
    </location>
    <ligand>
        <name>Na(+)</name>
        <dbReference type="ChEBI" id="CHEBI:29101"/>
        <note>structural</note>
    </ligand>
</feature>
<comment type="catalytic activity">
    <reaction evidence="8">
        <text>fluoride(in) = fluoride(out)</text>
        <dbReference type="Rhea" id="RHEA:76159"/>
        <dbReference type="ChEBI" id="CHEBI:17051"/>
    </reaction>
    <physiologicalReaction direction="left-to-right" evidence="8">
        <dbReference type="Rhea" id="RHEA:76160"/>
    </physiologicalReaction>
</comment>
<keyword evidence="5 10" id="KW-0472">Membrane</keyword>
<dbReference type="HAMAP" id="MF_00454">
    <property type="entry name" value="FluC"/>
    <property type="match status" value="1"/>
</dbReference>
<dbReference type="Proteomes" id="UP000180235">
    <property type="component" value="Chromosome"/>
</dbReference>
<keyword evidence="10" id="KW-0479">Metal-binding</keyword>
<evidence type="ECO:0000256" key="3">
    <source>
        <dbReference type="ARBA" id="ARBA00022692"/>
    </source>
</evidence>
<dbReference type="RefSeq" id="WP_071454896.1">
    <property type="nucleotide sequence ID" value="NZ_CP017675.1"/>
</dbReference>
<evidence type="ECO:0000256" key="9">
    <source>
        <dbReference type="ARBA" id="ARBA00049940"/>
    </source>
</evidence>
<comment type="similarity">
    <text evidence="7 10">Belongs to the fluoride channel Fluc/FEX (TC 1.A.43) family.</text>
</comment>
<evidence type="ECO:0000256" key="10">
    <source>
        <dbReference type="HAMAP-Rule" id="MF_00454"/>
    </source>
</evidence>
<comment type="caution">
    <text evidence="10">Lacks conserved residue(s) required for the propagation of feature annotation.</text>
</comment>
<evidence type="ECO:0000256" key="5">
    <source>
        <dbReference type="ARBA" id="ARBA00023136"/>
    </source>
</evidence>
<dbReference type="PANTHER" id="PTHR28259">
    <property type="entry name" value="FLUORIDE EXPORT PROTEIN 1-RELATED"/>
    <property type="match status" value="1"/>
</dbReference>
<keyword evidence="10" id="KW-0915">Sodium</keyword>
<dbReference type="PANTHER" id="PTHR28259:SF1">
    <property type="entry name" value="FLUORIDE EXPORT PROTEIN 1-RELATED"/>
    <property type="match status" value="1"/>
</dbReference>
<keyword evidence="2 10" id="KW-1003">Cell membrane</keyword>
<keyword evidence="10" id="KW-0813">Transport</keyword>
<accession>A0A1J0AEV0</accession>
<comment type="function">
    <text evidence="9 10">Fluoride-specific ion channel. Important for reducing fluoride concentration in the cell, thus reducing its toxicity.</text>
</comment>
<sequence>MFNTPALRPAVAIALGAVVGAVSRYYVEMGVNHLLGSVTPVGTLVVNVTGCGAMGFAATVCFAPQVQVHPELRLFVLTGFMGSYTTFSSYELDSVHLWTEQRWGLGFLYWAGSGILGWLCLELGSGLAGRLIRNTINRQP</sequence>
<dbReference type="GO" id="GO:0046872">
    <property type="term" value="F:metal ion binding"/>
    <property type="evidence" value="ECO:0007669"/>
    <property type="project" value="UniProtKB-KW"/>
</dbReference>
<dbReference type="GO" id="GO:0005886">
    <property type="term" value="C:plasma membrane"/>
    <property type="evidence" value="ECO:0007669"/>
    <property type="project" value="UniProtKB-SubCell"/>
</dbReference>
<name>A0A1J0AEV0_9CYAN</name>
<keyword evidence="3 10" id="KW-0812">Transmembrane</keyword>
<feature type="transmembrane region" description="Helical" evidence="10">
    <location>
        <begin position="107"/>
        <end position="128"/>
    </location>
</feature>
<gene>
    <name evidence="11" type="primary">crcB-2</name>
    <name evidence="10" type="synonym">crcB</name>
    <name evidence="10" type="synonym">fluC</name>
    <name evidence="11" type="ORF">GlitD10_2131</name>
</gene>
<evidence type="ECO:0000313" key="11">
    <source>
        <dbReference type="EMBL" id="APB34460.1"/>
    </source>
</evidence>
<organism evidence="11 12">
    <name type="scientific">Gloeomargarita lithophora Alchichica-D10</name>
    <dbReference type="NCBI Taxonomy" id="1188229"/>
    <lineage>
        <taxon>Bacteria</taxon>
        <taxon>Bacillati</taxon>
        <taxon>Cyanobacteriota</taxon>
        <taxon>Cyanophyceae</taxon>
        <taxon>Gloeomargaritales</taxon>
        <taxon>Gloeomargaritaceae</taxon>
        <taxon>Gloeomargarita</taxon>
    </lineage>
</organism>